<gene>
    <name evidence="3" type="ORF">FLP23_01895</name>
</gene>
<evidence type="ECO:0000313" key="3">
    <source>
        <dbReference type="EMBL" id="QEO08880.1"/>
    </source>
</evidence>
<evidence type="ECO:0000256" key="1">
    <source>
        <dbReference type="SAM" id="MobiDB-lite"/>
    </source>
</evidence>
<name>A0A5C1Y595_9MICO</name>
<reference evidence="3 4" key="1">
    <citation type="submission" date="2019-09" db="EMBL/GenBank/DDBJ databases">
        <title>Genome sequencing of strain KACC 19322.</title>
        <authorList>
            <person name="Heo J."/>
            <person name="Kim S.-J."/>
            <person name="Kim J.-S."/>
            <person name="Hong S.-B."/>
            <person name="Kwon S.-W."/>
        </authorList>
    </citation>
    <scope>NUCLEOTIDE SEQUENCE [LARGE SCALE GENOMIC DNA]</scope>
    <source>
        <strain evidence="3 4">KACC 19322</strain>
    </source>
</reference>
<proteinExistence type="predicted"/>
<feature type="transmembrane region" description="Helical" evidence="2">
    <location>
        <begin position="73"/>
        <end position="95"/>
    </location>
</feature>
<dbReference type="OrthoDB" id="4250219at2"/>
<evidence type="ECO:0000256" key="2">
    <source>
        <dbReference type="SAM" id="Phobius"/>
    </source>
</evidence>
<dbReference type="Proteomes" id="UP000322159">
    <property type="component" value="Chromosome"/>
</dbReference>
<keyword evidence="2" id="KW-1133">Transmembrane helix</keyword>
<accession>A0A5C1Y595</accession>
<sequence>MDRPRPRRHHRPLCDRPHRDRLGRLGAERGCAGVRRDRWVARSHRRHPRPVPLRQDPLVSWLLPYLSPEGEAAAVNAAAVIGNALIIAIAGWIGISQERIRRHAKATRAQVENSHRTNLRDDVDGLQRAVTRIEDHLGIERTLDHRPRRRRGRWIR</sequence>
<protein>
    <submittedName>
        <fullName evidence="3">DUF2746 domain-containing protein</fullName>
    </submittedName>
</protein>
<evidence type="ECO:0000313" key="4">
    <source>
        <dbReference type="Proteomes" id="UP000322159"/>
    </source>
</evidence>
<dbReference type="EMBL" id="CP043504">
    <property type="protein sequence ID" value="QEO08880.1"/>
    <property type="molecule type" value="Genomic_DNA"/>
</dbReference>
<keyword evidence="2" id="KW-0812">Transmembrane</keyword>
<keyword evidence="4" id="KW-1185">Reference proteome</keyword>
<dbReference type="KEGG" id="lyk:FLP23_01895"/>
<feature type="region of interest" description="Disordered" evidence="1">
    <location>
        <begin position="1"/>
        <end position="20"/>
    </location>
</feature>
<organism evidence="3 4">
    <name type="scientific">Protaetiibacter larvae</name>
    <dbReference type="NCBI Taxonomy" id="2592654"/>
    <lineage>
        <taxon>Bacteria</taxon>
        <taxon>Bacillati</taxon>
        <taxon>Actinomycetota</taxon>
        <taxon>Actinomycetes</taxon>
        <taxon>Micrococcales</taxon>
        <taxon>Microbacteriaceae</taxon>
        <taxon>Protaetiibacter</taxon>
    </lineage>
</organism>
<feature type="compositionally biased region" description="Basic residues" evidence="1">
    <location>
        <begin position="1"/>
        <end position="11"/>
    </location>
</feature>
<keyword evidence="2" id="KW-0472">Membrane</keyword>
<dbReference type="AlphaFoldDB" id="A0A5C1Y595"/>